<feature type="domain" description="HTH cro/C1-type" evidence="1">
    <location>
        <begin position="35"/>
        <end position="82"/>
    </location>
</feature>
<dbReference type="KEGG" id="sct:SCAT_p0979"/>
<dbReference type="InterPro" id="IPR010982">
    <property type="entry name" value="Lambda_DNA-bd_dom_sf"/>
</dbReference>
<dbReference type="SUPFAM" id="SSF47413">
    <property type="entry name" value="lambda repressor-like DNA-binding domains"/>
    <property type="match status" value="1"/>
</dbReference>
<name>F8JIW4_STREN</name>
<keyword evidence="2" id="KW-0614">Plasmid</keyword>
<dbReference type="Gene3D" id="3.30.450.180">
    <property type="match status" value="1"/>
</dbReference>
<evidence type="ECO:0000259" key="1">
    <source>
        <dbReference type="PROSITE" id="PS50943"/>
    </source>
</evidence>
<dbReference type="KEGG" id="scy:SCATT_p07580"/>
<dbReference type="PANTHER" id="PTHR35010">
    <property type="entry name" value="BLL4672 PROTEIN-RELATED"/>
    <property type="match status" value="1"/>
</dbReference>
<keyword evidence="3" id="KW-1185">Reference proteome</keyword>
<organism evidence="2 3">
    <name type="scientific">Streptantibioticus cattleyicolor (strain ATCC 35852 / DSM 46488 / JCM 4925 / NBRC 14057 / NRRL 8057)</name>
    <name type="common">Streptomyces cattleya</name>
    <dbReference type="NCBI Taxonomy" id="1003195"/>
    <lineage>
        <taxon>Bacteria</taxon>
        <taxon>Bacillati</taxon>
        <taxon>Actinomycetota</taxon>
        <taxon>Actinomycetes</taxon>
        <taxon>Kitasatosporales</taxon>
        <taxon>Streptomycetaceae</taxon>
        <taxon>Streptantibioticus</taxon>
    </lineage>
</organism>
<dbReference type="HOGENOM" id="CLU_057862_1_0_11"/>
<dbReference type="RefSeq" id="WP_014151428.1">
    <property type="nucleotide sequence ID" value="NC_016113.1"/>
</dbReference>
<dbReference type="GO" id="GO:0003677">
    <property type="term" value="F:DNA binding"/>
    <property type="evidence" value="ECO:0007669"/>
    <property type="project" value="UniProtKB-KW"/>
</dbReference>
<dbReference type="SMART" id="SM00530">
    <property type="entry name" value="HTH_XRE"/>
    <property type="match status" value="1"/>
</dbReference>
<evidence type="ECO:0000313" key="2">
    <source>
        <dbReference type="EMBL" id="AEW98951.1"/>
    </source>
</evidence>
<dbReference type="Pfam" id="PF13560">
    <property type="entry name" value="HTH_31"/>
    <property type="match status" value="1"/>
</dbReference>
<dbReference type="Pfam" id="PF17765">
    <property type="entry name" value="MLTR_LBD"/>
    <property type="match status" value="1"/>
</dbReference>
<dbReference type="OrthoDB" id="3542608at2"/>
<dbReference type="Proteomes" id="UP000007842">
    <property type="component" value="Plasmid pSCATT"/>
</dbReference>
<sequence>MIQTNVLGEYLRARRDLLRPEDVGLPSGGRRRVPGLRREEVALLAGISSEYYLRLEQGRDQHPSAQVLQALARVLMLDADATAQLTRLARPRPRRPHRRSPERVGDGLRRLVMGHTTMPAFVHGRYLDVLAANPMATALSPSLRPGANLLRAVFLDAGFRALHDDWRRAAGDAVAAVRRLAGPETLDARLTELVGELAVRSEEFRRWWARPEVRMRNGGVVRMRHPQVGPLELDCQRLAAMGAEGQVLVVYHAAPGGDSAQRLSLLAHLAAGDAPVAAASAGPAGPSAPHV</sequence>
<dbReference type="PROSITE" id="PS50943">
    <property type="entry name" value="HTH_CROC1"/>
    <property type="match status" value="1"/>
</dbReference>
<evidence type="ECO:0000313" key="3">
    <source>
        <dbReference type="Proteomes" id="UP000007842"/>
    </source>
</evidence>
<dbReference type="CDD" id="cd00093">
    <property type="entry name" value="HTH_XRE"/>
    <property type="match status" value="1"/>
</dbReference>
<protein>
    <submittedName>
        <fullName evidence="2">DNA-binding protein</fullName>
    </submittedName>
</protein>
<gene>
    <name evidence="2" type="ordered locus">SCATT_p07580</name>
</gene>
<dbReference type="EMBL" id="CP003229">
    <property type="protein sequence ID" value="AEW98951.1"/>
    <property type="molecule type" value="Genomic_DNA"/>
</dbReference>
<geneLocation type="plasmid" evidence="2 3">
    <name>pSCATT</name>
</geneLocation>
<reference evidence="3" key="1">
    <citation type="submission" date="2011-12" db="EMBL/GenBank/DDBJ databases">
        <title>Complete genome sequence of Streptomyces cattleya strain DSM 46488.</title>
        <authorList>
            <person name="Ou H.-Y."/>
            <person name="Li P."/>
            <person name="Zhao C."/>
            <person name="O'Hagan D."/>
            <person name="Deng Z."/>
        </authorList>
    </citation>
    <scope>NUCLEOTIDE SEQUENCE [LARGE SCALE GENOMIC DNA]</scope>
    <source>
        <strain evidence="3">ATCC 35852 / DSM 46488 / JCM 4925 / NBRC 14057 / NRRL 8057</strain>
        <plasmid evidence="3">Plasmid pSCATT</plasmid>
    </source>
</reference>
<keyword evidence="2" id="KW-0238">DNA-binding</keyword>
<dbReference type="PANTHER" id="PTHR35010:SF2">
    <property type="entry name" value="BLL4672 PROTEIN"/>
    <property type="match status" value="1"/>
</dbReference>
<dbReference type="InterPro" id="IPR001387">
    <property type="entry name" value="Cro/C1-type_HTH"/>
</dbReference>
<dbReference type="AlphaFoldDB" id="F8JIW4"/>
<dbReference type="Gene3D" id="1.10.260.40">
    <property type="entry name" value="lambda repressor-like DNA-binding domains"/>
    <property type="match status" value="1"/>
</dbReference>
<dbReference type="PATRIC" id="fig|1003195.11.peg.939"/>
<dbReference type="InterPro" id="IPR041413">
    <property type="entry name" value="MLTR_LBD"/>
</dbReference>
<accession>G8XHT6</accession>
<accession>F8JIW4</accession>
<proteinExistence type="predicted"/>